<sequence>MDYEKFCSQILAVDPKIRFATVYDEWSVKVGGGMREGVKSLLSERASKELVNLATLDWKSRKDMAQWLGKTKYTLAEYDTIKRFSFYLGDDYLLLVSTEKDCDTNLIVDQVIKLYYENQE</sequence>
<evidence type="ECO:0000313" key="1">
    <source>
        <dbReference type="EMBL" id="AFS82394.1"/>
    </source>
</evidence>
<dbReference type="RefSeq" id="WP_014964766.1">
    <property type="nucleotide sequence ID" value="NC_018656.1"/>
</dbReference>
<dbReference type="AlphaFoldDB" id="K0BAA5"/>
<dbReference type="OrthoDB" id="875at2157"/>
<dbReference type="Proteomes" id="UP000006100">
    <property type="component" value="Chromosome"/>
</dbReference>
<dbReference type="HOGENOM" id="CLU_128582_2_1_2"/>
<dbReference type="GeneID" id="13697604"/>
<proteinExistence type="predicted"/>
<dbReference type="EMBL" id="CP003843">
    <property type="protein sequence ID" value="AFS82394.1"/>
    <property type="molecule type" value="Genomic_DNA"/>
</dbReference>
<reference evidence="1 2" key="1">
    <citation type="journal article" date="2012" name="J. Bacteriol.">
        <title>Draft Genome Sequence of an Ammonia-Oxidizing Archaeon, "Candidatus Nitrosopumilus sediminis" AR2, from Svalbard in the Arctic Circle.</title>
        <authorList>
            <person name="Park S.J."/>
            <person name="Kim J.G."/>
            <person name="Jung M.Y."/>
            <person name="Kim S.J."/>
            <person name="Cha I.T."/>
            <person name="Ghai R."/>
            <person name="Martin-Cuadrado A.B."/>
            <person name="Rodriguez-Valera F."/>
            <person name="Rhee S.K."/>
        </authorList>
    </citation>
    <scope>NUCLEOTIDE SEQUENCE [LARGE SCALE GENOMIC DNA]</scope>
    <source>
        <strain evidence="1 2">AR2</strain>
    </source>
</reference>
<organism evidence="1 2">
    <name type="scientific">Candidatus Nitrosopumilus sediminis</name>
    <dbReference type="NCBI Taxonomy" id="1229909"/>
    <lineage>
        <taxon>Archaea</taxon>
        <taxon>Nitrososphaerota</taxon>
        <taxon>Nitrososphaeria</taxon>
        <taxon>Nitrosopumilales</taxon>
        <taxon>Nitrosopumilaceae</taxon>
        <taxon>Nitrosopumilus</taxon>
    </lineage>
</organism>
<name>K0BAA5_9ARCH</name>
<accession>K0BAA5</accession>
<protein>
    <submittedName>
        <fullName evidence="1">Uncharacterized protein</fullName>
    </submittedName>
</protein>
<keyword evidence="2" id="KW-1185">Reference proteome</keyword>
<dbReference type="eggNOG" id="arCOG08684">
    <property type="taxonomic scope" value="Archaea"/>
</dbReference>
<dbReference type="KEGG" id="nir:NSED_02940"/>
<evidence type="ECO:0000313" key="2">
    <source>
        <dbReference type="Proteomes" id="UP000006100"/>
    </source>
</evidence>
<gene>
    <name evidence="1" type="ORF">NSED_02940</name>
</gene>
<dbReference type="PATRIC" id="fig|1229909.8.peg.624"/>